<keyword evidence="3" id="KW-0328">Glycosyltransferase</keyword>
<accession>A0ABT6VBF6</accession>
<sequence length="366" mass="41230">MQHDNHKIRIIQIIDSLEAGGAERMAVSYANALAQTIEFSGLVVSRKEGALLSQVGEGVSYLFLNRKKAVDLKALYKLRNYVKQHKVTVVHVHSTSFFIAFLLKLSCPYLQLIWHDHYGDSEFLSKRPIRALKIALPFFSGIIVVNQKLKVWAEQKMNFKNTVYLPNFPSEGNNSAAHTVLKGIDGKRIVCLANLRIQKDHFLLLKVACKLKVSHPEWTFHLVGKDFNDAYSQKIKDLIVAFALEKNVFLYGTKQDVENILRQSAIGVLTSKSEGLPVALLEYGWLKKPVVVTDVGEVSSLVANGKNGFLVAAQEEHLFYVALVELIKSEVLKQEFGNLLHKKVQNHYSKKAVVAAYLNWLNNSCK</sequence>
<protein>
    <submittedName>
        <fullName evidence="3">Glycosyltransferase</fullName>
        <ecNumber evidence="3">2.4.-.-</ecNumber>
    </submittedName>
</protein>
<dbReference type="GO" id="GO:0016757">
    <property type="term" value="F:glycosyltransferase activity"/>
    <property type="evidence" value="ECO:0007669"/>
    <property type="project" value="UniProtKB-KW"/>
</dbReference>
<feature type="domain" description="Glycosyltransferase subfamily 4-like N-terminal" evidence="2">
    <location>
        <begin position="20"/>
        <end position="167"/>
    </location>
</feature>
<dbReference type="CDD" id="cd03811">
    <property type="entry name" value="GT4_GT28_WabH-like"/>
    <property type="match status" value="1"/>
</dbReference>
<comment type="caution">
    <text evidence="3">The sequence shown here is derived from an EMBL/GenBank/DDBJ whole genome shotgun (WGS) entry which is preliminary data.</text>
</comment>
<dbReference type="RefSeq" id="WP_282717884.1">
    <property type="nucleotide sequence ID" value="NZ_JASCRZ010000005.1"/>
</dbReference>
<evidence type="ECO:0000259" key="2">
    <source>
        <dbReference type="Pfam" id="PF13439"/>
    </source>
</evidence>
<name>A0ABT6VBF6_9FLAO</name>
<keyword evidence="3" id="KW-0808">Transferase</keyword>
<evidence type="ECO:0000313" key="3">
    <source>
        <dbReference type="EMBL" id="MDI5895555.1"/>
    </source>
</evidence>
<dbReference type="PANTHER" id="PTHR12526:SF627">
    <property type="entry name" value="D-RHAMNOSYLTRANSFERASE WBPZ"/>
    <property type="match status" value="1"/>
</dbReference>
<keyword evidence="4" id="KW-1185">Reference proteome</keyword>
<dbReference type="Pfam" id="PF13439">
    <property type="entry name" value="Glyco_transf_4"/>
    <property type="match status" value="1"/>
</dbReference>
<dbReference type="SUPFAM" id="SSF53756">
    <property type="entry name" value="UDP-Glycosyltransferase/glycogen phosphorylase"/>
    <property type="match status" value="1"/>
</dbReference>
<dbReference type="InterPro" id="IPR001296">
    <property type="entry name" value="Glyco_trans_1"/>
</dbReference>
<organism evidence="3 4">
    <name type="scientific">Flavobacterium algoritolerans</name>
    <dbReference type="NCBI Taxonomy" id="3041254"/>
    <lineage>
        <taxon>Bacteria</taxon>
        <taxon>Pseudomonadati</taxon>
        <taxon>Bacteroidota</taxon>
        <taxon>Flavobacteriia</taxon>
        <taxon>Flavobacteriales</taxon>
        <taxon>Flavobacteriaceae</taxon>
        <taxon>Flavobacterium</taxon>
    </lineage>
</organism>
<reference evidence="3 4" key="1">
    <citation type="submission" date="2023-04" db="EMBL/GenBank/DDBJ databases">
        <title>Two novel species of Flavobacterium.</title>
        <authorList>
            <person name="Liu Q."/>
            <person name="Xin Y.-H."/>
        </authorList>
    </citation>
    <scope>NUCLEOTIDE SEQUENCE [LARGE SCALE GENOMIC DNA]</scope>
    <source>
        <strain evidence="3 4">LB1P51</strain>
    </source>
</reference>
<evidence type="ECO:0000259" key="1">
    <source>
        <dbReference type="Pfam" id="PF00534"/>
    </source>
</evidence>
<dbReference type="EC" id="2.4.-.-" evidence="3"/>
<dbReference type="Pfam" id="PF00534">
    <property type="entry name" value="Glycos_transf_1"/>
    <property type="match status" value="1"/>
</dbReference>
<dbReference type="InterPro" id="IPR028098">
    <property type="entry name" value="Glyco_trans_4-like_N"/>
</dbReference>
<dbReference type="Gene3D" id="3.40.50.2000">
    <property type="entry name" value="Glycogen Phosphorylase B"/>
    <property type="match status" value="2"/>
</dbReference>
<gene>
    <name evidence="3" type="ORF">QLS65_11700</name>
</gene>
<dbReference type="Proteomes" id="UP001243403">
    <property type="component" value="Unassembled WGS sequence"/>
</dbReference>
<dbReference type="PANTHER" id="PTHR12526">
    <property type="entry name" value="GLYCOSYLTRANSFERASE"/>
    <property type="match status" value="1"/>
</dbReference>
<evidence type="ECO:0000313" key="4">
    <source>
        <dbReference type="Proteomes" id="UP001243403"/>
    </source>
</evidence>
<dbReference type="EMBL" id="JASCRZ010000005">
    <property type="protein sequence ID" value="MDI5895555.1"/>
    <property type="molecule type" value="Genomic_DNA"/>
</dbReference>
<proteinExistence type="predicted"/>
<feature type="domain" description="Glycosyl transferase family 1" evidence="1">
    <location>
        <begin position="186"/>
        <end position="337"/>
    </location>
</feature>